<feature type="domain" description="HTH cro/C1-type" evidence="2">
    <location>
        <begin position="22"/>
        <end position="76"/>
    </location>
</feature>
<evidence type="ECO:0000259" key="2">
    <source>
        <dbReference type="PROSITE" id="PS50943"/>
    </source>
</evidence>
<gene>
    <name evidence="3" type="ORF">GTZ99_14755</name>
</gene>
<evidence type="ECO:0000313" key="3">
    <source>
        <dbReference type="EMBL" id="NBC37813.1"/>
    </source>
</evidence>
<dbReference type="CDD" id="cd00093">
    <property type="entry name" value="HTH_XRE"/>
    <property type="match status" value="1"/>
</dbReference>
<dbReference type="InterPro" id="IPR001387">
    <property type="entry name" value="Cro/C1-type_HTH"/>
</dbReference>
<organism evidence="3 4">
    <name type="scientific">Novosphingobium ovatum</name>
    <dbReference type="NCBI Taxonomy" id="1908523"/>
    <lineage>
        <taxon>Bacteria</taxon>
        <taxon>Pseudomonadati</taxon>
        <taxon>Pseudomonadota</taxon>
        <taxon>Alphaproteobacteria</taxon>
        <taxon>Sphingomonadales</taxon>
        <taxon>Sphingomonadaceae</taxon>
        <taxon>Novosphingobium</taxon>
    </lineage>
</organism>
<dbReference type="EMBL" id="JAAAPO010000006">
    <property type="protein sequence ID" value="NBC37813.1"/>
    <property type="molecule type" value="Genomic_DNA"/>
</dbReference>
<feature type="region of interest" description="Disordered" evidence="1">
    <location>
        <begin position="185"/>
        <end position="208"/>
    </location>
</feature>
<evidence type="ECO:0000256" key="1">
    <source>
        <dbReference type="SAM" id="MobiDB-lite"/>
    </source>
</evidence>
<protein>
    <submittedName>
        <fullName evidence="3">Helix-turn-helix domain-containing protein</fullName>
    </submittedName>
</protein>
<sequence length="228" mass="24266">MTGSKIYQVNGVEDLATIGGRIASARARKGLSAAKLGALIGRTRAAVSLWEANKNVPPMSMIEAMSEVLEVQSSWLWNGVLYGPALQVPEGGSIPALDQIPTSISGSLRLGGYSKVDRMLEQMPEAFSGVFSFARLGADAPNFNLRQGDLLLLGDKNVPVQSDGKLYAVESTVGVVAVRSEPLLDSQAESGGEGRPLQITTGHGQSYRTAREDLDSLGKVNGWLHKEE</sequence>
<dbReference type="PROSITE" id="PS50943">
    <property type="entry name" value="HTH_CROC1"/>
    <property type="match status" value="1"/>
</dbReference>
<accession>A0ABW9XGX9</accession>
<dbReference type="Proteomes" id="UP000753724">
    <property type="component" value="Unassembled WGS sequence"/>
</dbReference>
<dbReference type="InterPro" id="IPR010982">
    <property type="entry name" value="Lambda_DNA-bd_dom_sf"/>
</dbReference>
<reference evidence="4" key="1">
    <citation type="submission" date="2020-01" db="EMBL/GenBank/DDBJ databases">
        <title>Sphingomonas sp. strain CSW-10.</title>
        <authorList>
            <person name="Chen W.-M."/>
        </authorList>
    </citation>
    <scope>NUCLEOTIDE SEQUENCE [LARGE SCALE GENOMIC DNA]</scope>
    <source>
        <strain evidence="4">FSY-8</strain>
    </source>
</reference>
<feature type="compositionally biased region" description="Polar residues" evidence="1">
    <location>
        <begin position="198"/>
        <end position="208"/>
    </location>
</feature>
<proteinExistence type="predicted"/>
<dbReference type="Gene3D" id="1.10.260.40">
    <property type="entry name" value="lambda repressor-like DNA-binding domains"/>
    <property type="match status" value="1"/>
</dbReference>
<name>A0ABW9XGX9_9SPHN</name>
<comment type="caution">
    <text evidence="3">The sequence shown here is derived from an EMBL/GenBank/DDBJ whole genome shotgun (WGS) entry which is preliminary data.</text>
</comment>
<dbReference type="SMART" id="SM00530">
    <property type="entry name" value="HTH_XRE"/>
    <property type="match status" value="1"/>
</dbReference>
<dbReference type="RefSeq" id="WP_161720238.1">
    <property type="nucleotide sequence ID" value="NZ_JAAAPO010000006.1"/>
</dbReference>
<dbReference type="SUPFAM" id="SSF47413">
    <property type="entry name" value="lambda repressor-like DNA-binding domains"/>
    <property type="match status" value="1"/>
</dbReference>
<keyword evidence="4" id="KW-1185">Reference proteome</keyword>
<evidence type="ECO:0000313" key="4">
    <source>
        <dbReference type="Proteomes" id="UP000753724"/>
    </source>
</evidence>
<dbReference type="Pfam" id="PF01381">
    <property type="entry name" value="HTH_3"/>
    <property type="match status" value="1"/>
</dbReference>